<comment type="similarity">
    <text evidence="2">Belongs to the outer membrane factor (OMF) (TC 1.B.17) family.</text>
</comment>
<name>A0A521E1D3_9SPHI</name>
<dbReference type="SUPFAM" id="SSF56954">
    <property type="entry name" value="Outer membrane efflux proteins (OEP)"/>
    <property type="match status" value="1"/>
</dbReference>
<feature type="chain" id="PRO_5022000276" evidence="9">
    <location>
        <begin position="21"/>
        <end position="469"/>
    </location>
</feature>
<dbReference type="OrthoDB" id="367883at2"/>
<gene>
    <name evidence="10" type="ORF">SAMN06265350_11028</name>
</gene>
<keyword evidence="8" id="KW-0175">Coiled coil</keyword>
<dbReference type="Proteomes" id="UP000315971">
    <property type="component" value="Unassembled WGS sequence"/>
</dbReference>
<dbReference type="Pfam" id="PF02321">
    <property type="entry name" value="OEP"/>
    <property type="match status" value="1"/>
</dbReference>
<organism evidence="10 11">
    <name type="scientific">Solitalea koreensis</name>
    <dbReference type="NCBI Taxonomy" id="543615"/>
    <lineage>
        <taxon>Bacteria</taxon>
        <taxon>Pseudomonadati</taxon>
        <taxon>Bacteroidota</taxon>
        <taxon>Sphingobacteriia</taxon>
        <taxon>Sphingobacteriales</taxon>
        <taxon>Sphingobacteriaceae</taxon>
        <taxon>Solitalea</taxon>
    </lineage>
</organism>
<proteinExistence type="inferred from homology"/>
<evidence type="ECO:0000256" key="2">
    <source>
        <dbReference type="ARBA" id="ARBA00007613"/>
    </source>
</evidence>
<evidence type="ECO:0000313" key="11">
    <source>
        <dbReference type="Proteomes" id="UP000315971"/>
    </source>
</evidence>
<dbReference type="EMBL" id="FXSZ01000010">
    <property type="protein sequence ID" value="SMO77764.1"/>
    <property type="molecule type" value="Genomic_DNA"/>
</dbReference>
<keyword evidence="4" id="KW-1134">Transmembrane beta strand</keyword>
<evidence type="ECO:0000256" key="4">
    <source>
        <dbReference type="ARBA" id="ARBA00022452"/>
    </source>
</evidence>
<protein>
    <submittedName>
        <fullName evidence="10">Outer membrane protein TolC</fullName>
    </submittedName>
</protein>
<dbReference type="Gene3D" id="1.20.1600.10">
    <property type="entry name" value="Outer membrane efflux proteins (OEP)"/>
    <property type="match status" value="1"/>
</dbReference>
<dbReference type="InterPro" id="IPR003423">
    <property type="entry name" value="OMP_efflux"/>
</dbReference>
<keyword evidence="6" id="KW-0472">Membrane</keyword>
<evidence type="ECO:0000313" key="10">
    <source>
        <dbReference type="EMBL" id="SMO77764.1"/>
    </source>
</evidence>
<evidence type="ECO:0000256" key="3">
    <source>
        <dbReference type="ARBA" id="ARBA00022448"/>
    </source>
</evidence>
<accession>A0A521E1D3</accession>
<evidence type="ECO:0000256" key="5">
    <source>
        <dbReference type="ARBA" id="ARBA00022692"/>
    </source>
</evidence>
<dbReference type="PANTHER" id="PTHR30026:SF20">
    <property type="entry name" value="OUTER MEMBRANE PROTEIN TOLC"/>
    <property type="match status" value="1"/>
</dbReference>
<keyword evidence="11" id="KW-1185">Reference proteome</keyword>
<dbReference type="PANTHER" id="PTHR30026">
    <property type="entry name" value="OUTER MEMBRANE PROTEIN TOLC"/>
    <property type="match status" value="1"/>
</dbReference>
<evidence type="ECO:0000256" key="8">
    <source>
        <dbReference type="SAM" id="Coils"/>
    </source>
</evidence>
<dbReference type="AlphaFoldDB" id="A0A521E1D3"/>
<dbReference type="RefSeq" id="WP_142604511.1">
    <property type="nucleotide sequence ID" value="NZ_FXSZ01000010.1"/>
</dbReference>
<feature type="signal peptide" evidence="9">
    <location>
        <begin position="1"/>
        <end position="20"/>
    </location>
</feature>
<comment type="subcellular location">
    <subcellularLocation>
        <location evidence="1">Cell outer membrane</location>
    </subcellularLocation>
</comment>
<evidence type="ECO:0000256" key="6">
    <source>
        <dbReference type="ARBA" id="ARBA00023136"/>
    </source>
</evidence>
<reference evidence="10 11" key="1">
    <citation type="submission" date="2017-05" db="EMBL/GenBank/DDBJ databases">
        <authorList>
            <person name="Varghese N."/>
            <person name="Submissions S."/>
        </authorList>
    </citation>
    <scope>NUCLEOTIDE SEQUENCE [LARGE SCALE GENOMIC DNA]</scope>
    <source>
        <strain evidence="10 11">DSM 21342</strain>
    </source>
</reference>
<keyword evidence="3" id="KW-0813">Transport</keyword>
<dbReference type="InterPro" id="IPR051906">
    <property type="entry name" value="TolC-like"/>
</dbReference>
<keyword evidence="7" id="KW-0998">Cell outer membrane</keyword>
<feature type="coiled-coil region" evidence="8">
    <location>
        <begin position="192"/>
        <end position="243"/>
    </location>
</feature>
<evidence type="ECO:0000256" key="9">
    <source>
        <dbReference type="SAM" id="SignalP"/>
    </source>
</evidence>
<keyword evidence="9" id="KW-0732">Signal</keyword>
<dbReference type="GO" id="GO:0009279">
    <property type="term" value="C:cell outer membrane"/>
    <property type="evidence" value="ECO:0007669"/>
    <property type="project" value="UniProtKB-SubCell"/>
</dbReference>
<sequence>MKIKLTLLSCLAFWGTTVLAQQQSQQPAAYIFNLDECIKYAHEHQSQVLNAQLDQQIAAAKVKETIGIGLPQVNGTLSFQDYIKSPVILFPNFQYSTYKVLEDEKVKNGDGNTISIPPDVQPVLEASFQQKYNAAAGVQLNQLLFDGQYLIGLKATNVYKELSSKNTSRTKIETAVAVSKAYYSTLVTVERLKLLTANIERLQKILEETQAMNKNGFVEKIDVDRLSVQLNNLKTEKAKFDRLSVVNEYMLKFQMGMPINDQLKLKDEIATIQFEPVQVQDTLNVTNRIEYSLLETQKHLSELDLKRNKVAVLPSVGGFATYNTSFQNPIAASLFDKAYPTFLVGLQINVPIFSGGQKKQRINQAKYALQQVENQMVNVKNGLALENKSANIVYANSLESMENQKRNMELAREILRVTKVKYSQGVGSSLEVTTAETDLKAAETNYIGALYDALVAQVDLKKASGKFNY</sequence>
<dbReference type="GO" id="GO:1990281">
    <property type="term" value="C:efflux pump complex"/>
    <property type="evidence" value="ECO:0007669"/>
    <property type="project" value="TreeGrafter"/>
</dbReference>
<dbReference type="GO" id="GO:0015288">
    <property type="term" value="F:porin activity"/>
    <property type="evidence" value="ECO:0007669"/>
    <property type="project" value="TreeGrafter"/>
</dbReference>
<evidence type="ECO:0000256" key="7">
    <source>
        <dbReference type="ARBA" id="ARBA00023237"/>
    </source>
</evidence>
<keyword evidence="5" id="KW-0812">Transmembrane</keyword>
<evidence type="ECO:0000256" key="1">
    <source>
        <dbReference type="ARBA" id="ARBA00004442"/>
    </source>
</evidence>
<dbReference type="GO" id="GO:0015562">
    <property type="term" value="F:efflux transmembrane transporter activity"/>
    <property type="evidence" value="ECO:0007669"/>
    <property type="project" value="InterPro"/>
</dbReference>